<evidence type="ECO:0000313" key="1">
    <source>
        <dbReference type="EMBL" id="KAJ7993211.1"/>
    </source>
</evidence>
<sequence>MNQSMGFVVPLSRGGWLLVSGLYSPDLPAVPSALCLQDGLRTCHELQHGRGTATVISMSAWFSQTASPPLLPATLPHYPEWAVPPEPVSAQRVSLRREPMHQAIYHPLLPAVIN</sequence>
<evidence type="ECO:0000313" key="2">
    <source>
        <dbReference type="Proteomes" id="UP001157502"/>
    </source>
</evidence>
<comment type="caution">
    <text evidence="1">The sequence shown here is derived from an EMBL/GenBank/DDBJ whole genome shotgun (WGS) entry which is preliminary data.</text>
</comment>
<name>A0ACC2FPE9_DALPE</name>
<organism evidence="1 2">
    <name type="scientific">Dallia pectoralis</name>
    <name type="common">Alaska blackfish</name>
    <dbReference type="NCBI Taxonomy" id="75939"/>
    <lineage>
        <taxon>Eukaryota</taxon>
        <taxon>Metazoa</taxon>
        <taxon>Chordata</taxon>
        <taxon>Craniata</taxon>
        <taxon>Vertebrata</taxon>
        <taxon>Euteleostomi</taxon>
        <taxon>Actinopterygii</taxon>
        <taxon>Neopterygii</taxon>
        <taxon>Teleostei</taxon>
        <taxon>Protacanthopterygii</taxon>
        <taxon>Esociformes</taxon>
        <taxon>Umbridae</taxon>
        <taxon>Dallia</taxon>
    </lineage>
</organism>
<reference evidence="1" key="1">
    <citation type="submission" date="2021-05" db="EMBL/GenBank/DDBJ databases">
        <authorList>
            <person name="Pan Q."/>
            <person name="Jouanno E."/>
            <person name="Zahm M."/>
            <person name="Klopp C."/>
            <person name="Cabau C."/>
            <person name="Louis A."/>
            <person name="Berthelot C."/>
            <person name="Parey E."/>
            <person name="Roest Crollius H."/>
            <person name="Montfort J."/>
            <person name="Robinson-Rechavi M."/>
            <person name="Bouchez O."/>
            <person name="Lampietro C."/>
            <person name="Lopez Roques C."/>
            <person name="Donnadieu C."/>
            <person name="Postlethwait J."/>
            <person name="Bobe J."/>
            <person name="Dillon D."/>
            <person name="Chandos A."/>
            <person name="von Hippel F."/>
            <person name="Guiguen Y."/>
        </authorList>
    </citation>
    <scope>NUCLEOTIDE SEQUENCE</scope>
    <source>
        <strain evidence="1">YG-Jan2019</strain>
    </source>
</reference>
<proteinExistence type="predicted"/>
<protein>
    <submittedName>
        <fullName evidence="1">Uncharacterized protein</fullName>
    </submittedName>
</protein>
<keyword evidence="2" id="KW-1185">Reference proteome</keyword>
<dbReference type="Proteomes" id="UP001157502">
    <property type="component" value="Chromosome 24"/>
</dbReference>
<gene>
    <name evidence="1" type="ORF">DPEC_G00270100</name>
</gene>
<accession>A0ACC2FPE9</accession>
<dbReference type="EMBL" id="CM055751">
    <property type="protein sequence ID" value="KAJ7993211.1"/>
    <property type="molecule type" value="Genomic_DNA"/>
</dbReference>